<accession>A0A0L0DJF0</accession>
<dbReference type="OrthoDB" id="551302at2759"/>
<gene>
    <name evidence="2" type="ORF">AMSG_08298</name>
</gene>
<feature type="region of interest" description="Disordered" evidence="1">
    <location>
        <begin position="1"/>
        <end position="38"/>
    </location>
</feature>
<sequence>MDVREVTPEAATKPVTKGILKREHGDEAGANEGCNKKRKGIVWDEENLAYNEENKSATMKIEEPDTPYHNYNMEDDDEVRASGALAEDGEGKAVRGNTAANAGLETAPPPPAVPQTQQLESQAASISEALAHVGQTSATPEAEQWEEAPVWTEIGDDDDDDDEVEEDPEEVARRKAEFERRRKAHYKMEFKPYNPNDDEDDDE</sequence>
<name>A0A0L0DJF0_THETB</name>
<dbReference type="InterPro" id="IPR007062">
    <property type="entry name" value="PPI-2"/>
</dbReference>
<feature type="region of interest" description="Disordered" evidence="1">
    <location>
        <begin position="54"/>
        <end position="203"/>
    </location>
</feature>
<dbReference type="PANTHER" id="PTHR12398">
    <property type="entry name" value="PROTEIN PHOSPHATASE INHIBITOR"/>
    <property type="match status" value="1"/>
</dbReference>
<feature type="compositionally biased region" description="Basic and acidic residues" evidence="1">
    <location>
        <begin position="170"/>
        <end position="190"/>
    </location>
</feature>
<dbReference type="Proteomes" id="UP000054408">
    <property type="component" value="Unassembled WGS sequence"/>
</dbReference>
<organism evidence="2 3">
    <name type="scientific">Thecamonas trahens ATCC 50062</name>
    <dbReference type="NCBI Taxonomy" id="461836"/>
    <lineage>
        <taxon>Eukaryota</taxon>
        <taxon>Apusozoa</taxon>
        <taxon>Apusomonadida</taxon>
        <taxon>Apusomonadidae</taxon>
        <taxon>Thecamonas</taxon>
    </lineage>
</organism>
<dbReference type="GeneID" id="25567021"/>
<dbReference type="RefSeq" id="XP_013755381.1">
    <property type="nucleotide sequence ID" value="XM_013899927.1"/>
</dbReference>
<evidence type="ECO:0008006" key="4">
    <source>
        <dbReference type="Google" id="ProtNLM"/>
    </source>
</evidence>
<evidence type="ECO:0000313" key="3">
    <source>
        <dbReference type="Proteomes" id="UP000054408"/>
    </source>
</evidence>
<dbReference type="STRING" id="461836.A0A0L0DJF0"/>
<feature type="compositionally biased region" description="Basic and acidic residues" evidence="1">
    <location>
        <begin position="54"/>
        <end position="63"/>
    </location>
</feature>
<dbReference type="OMA" id="HYYHAGD"/>
<feature type="compositionally biased region" description="Acidic residues" evidence="1">
    <location>
        <begin position="154"/>
        <end position="169"/>
    </location>
</feature>
<dbReference type="GO" id="GO:0004864">
    <property type="term" value="F:protein phosphatase inhibitor activity"/>
    <property type="evidence" value="ECO:0007669"/>
    <property type="project" value="InterPro"/>
</dbReference>
<evidence type="ECO:0000256" key="1">
    <source>
        <dbReference type="SAM" id="MobiDB-lite"/>
    </source>
</evidence>
<dbReference type="Gene3D" id="6.10.250.1050">
    <property type="match status" value="1"/>
</dbReference>
<dbReference type="GO" id="GO:0009966">
    <property type="term" value="P:regulation of signal transduction"/>
    <property type="evidence" value="ECO:0007669"/>
    <property type="project" value="InterPro"/>
</dbReference>
<dbReference type="EMBL" id="GL349472">
    <property type="protein sequence ID" value="KNC52330.1"/>
    <property type="molecule type" value="Genomic_DNA"/>
</dbReference>
<evidence type="ECO:0000313" key="2">
    <source>
        <dbReference type="EMBL" id="KNC52330.1"/>
    </source>
</evidence>
<dbReference type="AlphaFoldDB" id="A0A0L0DJF0"/>
<dbReference type="Pfam" id="PF04979">
    <property type="entry name" value="IPP-2"/>
    <property type="match status" value="1"/>
</dbReference>
<protein>
    <recommendedName>
        <fullName evidence="4">Protein phosphatase inhibitor 2</fullName>
    </recommendedName>
</protein>
<proteinExistence type="predicted"/>
<keyword evidence="3" id="KW-1185">Reference proteome</keyword>
<dbReference type="PANTHER" id="PTHR12398:SF20">
    <property type="entry name" value="PROTEIN PHOSPHATASE 1 REGULATORY INHIBITOR SUBUNIT 2"/>
    <property type="match status" value="1"/>
</dbReference>
<reference evidence="2 3" key="1">
    <citation type="submission" date="2010-05" db="EMBL/GenBank/DDBJ databases">
        <title>The Genome Sequence of Thecamonas trahens ATCC 50062.</title>
        <authorList>
            <consortium name="The Broad Institute Genome Sequencing Platform"/>
            <person name="Russ C."/>
            <person name="Cuomo C."/>
            <person name="Shea T."/>
            <person name="Young S.K."/>
            <person name="Zeng Q."/>
            <person name="Koehrsen M."/>
            <person name="Haas B."/>
            <person name="Borodovsky M."/>
            <person name="Guigo R."/>
            <person name="Alvarado L."/>
            <person name="Berlin A."/>
            <person name="Bochicchio J."/>
            <person name="Borenstein D."/>
            <person name="Chapman S."/>
            <person name="Chen Z."/>
            <person name="Freedman E."/>
            <person name="Gellesch M."/>
            <person name="Goldberg J."/>
            <person name="Griggs A."/>
            <person name="Gujja S."/>
            <person name="Heilman E."/>
            <person name="Heiman D."/>
            <person name="Hepburn T."/>
            <person name="Howarth C."/>
            <person name="Jen D."/>
            <person name="Larson L."/>
            <person name="Mehta T."/>
            <person name="Park D."/>
            <person name="Pearson M."/>
            <person name="Roberts A."/>
            <person name="Saif S."/>
            <person name="Shenoy N."/>
            <person name="Sisk P."/>
            <person name="Stolte C."/>
            <person name="Sykes S."/>
            <person name="Thomson T."/>
            <person name="Walk T."/>
            <person name="White J."/>
            <person name="Yandava C."/>
            <person name="Burger G."/>
            <person name="Gray M.W."/>
            <person name="Holland P.W.H."/>
            <person name="King N."/>
            <person name="Lang F.B.F."/>
            <person name="Roger A.J."/>
            <person name="Ruiz-Trillo I."/>
            <person name="Lander E."/>
            <person name="Nusbaum C."/>
        </authorList>
    </citation>
    <scope>NUCLEOTIDE SEQUENCE [LARGE SCALE GENOMIC DNA]</scope>
    <source>
        <strain evidence="2 3">ATCC 50062</strain>
    </source>
</reference>